<gene>
    <name evidence="2" type="ORF">GGR17_001341</name>
</gene>
<protein>
    <submittedName>
        <fullName evidence="2">Lipopolysaccharide export system protein LptC</fullName>
    </submittedName>
</protein>
<dbReference type="EMBL" id="JACIEQ010000001">
    <property type="protein sequence ID" value="MBB4021550.1"/>
    <property type="molecule type" value="Genomic_DNA"/>
</dbReference>
<name>A0A840C8Z4_9RHOB</name>
<comment type="caution">
    <text evidence="2">The sequence shown here is derived from an EMBL/GenBank/DDBJ whole genome shotgun (WGS) entry which is preliminary data.</text>
</comment>
<accession>A0A840C8Z4</accession>
<dbReference type="AlphaFoldDB" id="A0A840C8Z4"/>
<dbReference type="Proteomes" id="UP000585681">
    <property type="component" value="Unassembled WGS sequence"/>
</dbReference>
<keyword evidence="1" id="KW-0812">Transmembrane</keyword>
<keyword evidence="1" id="KW-1133">Transmembrane helix</keyword>
<evidence type="ECO:0000313" key="3">
    <source>
        <dbReference type="Proteomes" id="UP000585681"/>
    </source>
</evidence>
<evidence type="ECO:0000313" key="2">
    <source>
        <dbReference type="EMBL" id="MBB4021550.1"/>
    </source>
</evidence>
<organism evidence="2 3">
    <name type="scientific">Actibacterium naphthalenivorans</name>
    <dbReference type="NCBI Taxonomy" id="1614693"/>
    <lineage>
        <taxon>Bacteria</taxon>
        <taxon>Pseudomonadati</taxon>
        <taxon>Pseudomonadota</taxon>
        <taxon>Alphaproteobacteria</taxon>
        <taxon>Rhodobacterales</taxon>
        <taxon>Roseobacteraceae</taxon>
        <taxon>Actibacterium</taxon>
    </lineage>
</organism>
<dbReference type="RefSeq" id="WP_162231800.1">
    <property type="nucleotide sequence ID" value="NZ_JACIEQ010000001.1"/>
</dbReference>
<evidence type="ECO:0000256" key="1">
    <source>
        <dbReference type="SAM" id="Phobius"/>
    </source>
</evidence>
<feature type="transmembrane region" description="Helical" evidence="1">
    <location>
        <begin position="12"/>
        <end position="33"/>
    </location>
</feature>
<proteinExistence type="predicted"/>
<sequence>MASRDNAYSRFIALAKIILPLAALALLSTLFMFSHDGDPTDSLPLGKEDVERLAREQRINEPNYSGVTSDGTALSISADTARPDLLNPSRGTASTISARLDFPNGAHTDISSVAGMIDTDQDRAVLEGGVHIITSDGYDIVTDSVITALTHTSVTADSTVEVTSPMGDLTAGQMQLDETGGENGGYVLVFKQGVKLIYEPENRGDTR</sequence>
<keyword evidence="1" id="KW-0472">Membrane</keyword>
<reference evidence="2" key="1">
    <citation type="submission" date="2020-08" db="EMBL/GenBank/DDBJ databases">
        <title>Genomic Encyclopedia of Type Strains, Phase IV (KMG-IV): sequencing the most valuable type-strain genomes for metagenomic binning, comparative biology and taxonomic classification.</title>
        <authorList>
            <person name="Goeker M."/>
        </authorList>
    </citation>
    <scope>NUCLEOTIDE SEQUENCE [LARGE SCALE GENOMIC DNA]</scope>
    <source>
        <strain evidence="2">DSM 105040</strain>
    </source>
</reference>
<keyword evidence="3" id="KW-1185">Reference proteome</keyword>